<feature type="region of interest" description="Disordered" evidence="1">
    <location>
        <begin position="459"/>
        <end position="583"/>
    </location>
</feature>
<protein>
    <submittedName>
        <fullName evidence="2">Uncharacterized protein</fullName>
    </submittedName>
</protein>
<feature type="region of interest" description="Disordered" evidence="1">
    <location>
        <begin position="1"/>
        <end position="188"/>
    </location>
</feature>
<feature type="compositionally biased region" description="Low complexity" evidence="1">
    <location>
        <begin position="569"/>
        <end position="583"/>
    </location>
</feature>
<feature type="compositionally biased region" description="Low complexity" evidence="1">
    <location>
        <begin position="143"/>
        <end position="157"/>
    </location>
</feature>
<feature type="compositionally biased region" description="Acidic residues" evidence="1">
    <location>
        <begin position="478"/>
        <end position="489"/>
    </location>
</feature>
<gene>
    <name evidence="2" type="ORF">Rhopal_003681-T1</name>
</gene>
<feature type="region of interest" description="Disordered" evidence="1">
    <location>
        <begin position="605"/>
        <end position="635"/>
    </location>
</feature>
<feature type="compositionally biased region" description="Pro residues" evidence="1">
    <location>
        <begin position="362"/>
        <end position="372"/>
    </location>
</feature>
<keyword evidence="3" id="KW-1185">Reference proteome</keyword>
<feature type="compositionally biased region" description="Acidic residues" evidence="1">
    <location>
        <begin position="418"/>
        <end position="427"/>
    </location>
</feature>
<sequence>MPCVTRRSARTGTPYTRPSSPPLSPAVKTARRSPRAVKIQANLEASDSTVSTSAMPVKRTHAAANAPDAPIAPSPFSPSRPTRSNTRVRARLFDTSGGKLLAPAETPAAGSSDEQDVPSTPKRSKVAHVASLDTPLTPDAIPAGSSLSSSASYGLRSRSAKVPAAPSQPCKPDALTARDSGLLTPASSSASLRRTIKDVMVESAVQTDSQDTYFASDDEFVEFDAPRKVDKGKGKELPPSEDEAVLYSELWKAQWSNTQLTEVNDYYRTLLKHLKPAISCHVCREAVVRGTVPGDEHDGHSPSVGEAVEREEPINAAAPEEHVFDEAVIDGASDADDEDEENDEYYSTGESPERSRDSSPEVPAPAPGPALAPVPRGQGPRVIHETVWTSGRPLDSRFQALWNNSVRTSNALNRSSDDGNDDDEDDGSYMRAYVDNNAPPASTALAAEFAAAASAIERSFEAGEPDGPFVARHRLGDDDNDDHDSDSDADSDRLSVRYSETGRFEELPDSDGAGSDVEEDVAAAPQNAPSSIAPGESGRAPAAILSPSLDNIDATPQAGPSSSGAIRVAPSPSAASSSSNPFAAFVGPANAFGRLAHELAVRPPAANVAPAPPAPSEPVRADLPPAYTRRPTRGA</sequence>
<dbReference type="EMBL" id="BQKY01000007">
    <property type="protein sequence ID" value="GJN90669.1"/>
    <property type="molecule type" value="Genomic_DNA"/>
</dbReference>
<dbReference type="Proteomes" id="UP001342314">
    <property type="component" value="Unassembled WGS sequence"/>
</dbReference>
<comment type="caution">
    <text evidence="2">The sequence shown here is derived from an EMBL/GenBank/DDBJ whole genome shotgun (WGS) entry which is preliminary data.</text>
</comment>
<feature type="compositionally biased region" description="Polar residues" evidence="1">
    <location>
        <begin position="43"/>
        <end position="54"/>
    </location>
</feature>
<evidence type="ECO:0000313" key="3">
    <source>
        <dbReference type="Proteomes" id="UP001342314"/>
    </source>
</evidence>
<evidence type="ECO:0000256" key="1">
    <source>
        <dbReference type="SAM" id="MobiDB-lite"/>
    </source>
</evidence>
<feature type="region of interest" description="Disordered" evidence="1">
    <location>
        <begin position="332"/>
        <end position="379"/>
    </location>
</feature>
<accession>A0AAV5GJN8</accession>
<feature type="region of interest" description="Disordered" evidence="1">
    <location>
        <begin position="409"/>
        <end position="436"/>
    </location>
</feature>
<dbReference type="AlphaFoldDB" id="A0AAV5GJN8"/>
<organism evidence="2 3">
    <name type="scientific">Rhodotorula paludigena</name>
    <dbReference type="NCBI Taxonomy" id="86838"/>
    <lineage>
        <taxon>Eukaryota</taxon>
        <taxon>Fungi</taxon>
        <taxon>Dikarya</taxon>
        <taxon>Basidiomycota</taxon>
        <taxon>Pucciniomycotina</taxon>
        <taxon>Microbotryomycetes</taxon>
        <taxon>Sporidiobolales</taxon>
        <taxon>Sporidiobolaceae</taxon>
        <taxon>Rhodotorula</taxon>
    </lineage>
</organism>
<feature type="compositionally biased region" description="Acidic residues" evidence="1">
    <location>
        <begin position="333"/>
        <end position="344"/>
    </location>
</feature>
<evidence type="ECO:0000313" key="2">
    <source>
        <dbReference type="EMBL" id="GJN90669.1"/>
    </source>
</evidence>
<feature type="compositionally biased region" description="Basic and acidic residues" evidence="1">
    <location>
        <begin position="490"/>
        <end position="506"/>
    </location>
</feature>
<reference evidence="2 3" key="1">
    <citation type="submission" date="2021-12" db="EMBL/GenBank/DDBJ databases">
        <title>High titer production of polyol ester of fatty acids by Rhodotorula paludigena BS15 towards product separation-free biomass refinery.</title>
        <authorList>
            <person name="Mano J."/>
            <person name="Ono H."/>
            <person name="Tanaka T."/>
            <person name="Naito K."/>
            <person name="Sushida H."/>
            <person name="Ike M."/>
            <person name="Tokuyasu K."/>
            <person name="Kitaoka M."/>
        </authorList>
    </citation>
    <scope>NUCLEOTIDE SEQUENCE [LARGE SCALE GENOMIC DNA]</scope>
    <source>
        <strain evidence="2 3">BS15</strain>
    </source>
</reference>
<proteinExistence type="predicted"/>
<name>A0AAV5GJN8_9BASI</name>